<dbReference type="PANTHER" id="PTHR22916:SF51">
    <property type="entry name" value="GLYCOSYLTRANSFERASE EPSH-RELATED"/>
    <property type="match status" value="1"/>
</dbReference>
<dbReference type="PANTHER" id="PTHR22916">
    <property type="entry name" value="GLYCOSYLTRANSFERASE"/>
    <property type="match status" value="1"/>
</dbReference>
<dbReference type="AlphaFoldDB" id="A0A0S4PSU2"/>
<evidence type="ECO:0000259" key="3">
    <source>
        <dbReference type="Pfam" id="PF00535"/>
    </source>
</evidence>
<sequence>MFYIIVPIFNVERYLRKCLDSLLSQSYTQWKAILVNDGSTDSSGEIAQEYANKDARFVTLNQENQGQSMARNAGLEYVKNLIISTNPPPPTIFELYSFFRF</sequence>
<feature type="domain" description="Glycosyltransferase 2-like" evidence="3">
    <location>
        <begin position="4"/>
        <end position="83"/>
    </location>
</feature>
<dbReference type="EMBL" id="LN907858">
    <property type="protein sequence ID" value="CUU39100.1"/>
    <property type="molecule type" value="Genomic_DNA"/>
</dbReference>
<dbReference type="InterPro" id="IPR029044">
    <property type="entry name" value="Nucleotide-diphossugar_trans"/>
</dbReference>
<proteinExistence type="predicted"/>
<keyword evidence="1 4" id="KW-0328">Glycosyltransferase</keyword>
<accession>A0A0S4PSU2</accession>
<dbReference type="Proteomes" id="UP000064525">
    <property type="component" value="Chromosome I"/>
</dbReference>
<dbReference type="Gene3D" id="3.90.550.10">
    <property type="entry name" value="Spore Coat Polysaccharide Biosynthesis Protein SpsA, Chain A"/>
    <property type="match status" value="1"/>
</dbReference>
<evidence type="ECO:0000256" key="2">
    <source>
        <dbReference type="ARBA" id="ARBA00022679"/>
    </source>
</evidence>
<evidence type="ECO:0000313" key="6">
    <source>
        <dbReference type="Proteomes" id="UP000029925"/>
    </source>
</evidence>
<reference evidence="5 6" key="1">
    <citation type="journal article" date="2014" name="Genome Announc.">
        <title>Draft genome sequences of eight enterohepatic helicobacter species isolated from both laboratory and wild rodents.</title>
        <authorList>
            <person name="Sheh A."/>
            <person name="Shen Z."/>
            <person name="Fox J.G."/>
        </authorList>
    </citation>
    <scope>NUCLEOTIDE SEQUENCE [LARGE SCALE GENOMIC DNA]</scope>
    <source>
        <strain evidence="5 6">MIT 98-6810</strain>
    </source>
</reference>
<dbReference type="EMBL" id="JRPF02000006">
    <property type="protein sequence ID" value="TLD78415.1"/>
    <property type="molecule type" value="Genomic_DNA"/>
</dbReference>
<dbReference type="Pfam" id="PF00535">
    <property type="entry name" value="Glycos_transf_2"/>
    <property type="match status" value="1"/>
</dbReference>
<dbReference type="PATRIC" id="fig|76936.10.peg.207"/>
<reference evidence="7" key="2">
    <citation type="submission" date="2015-11" db="EMBL/GenBank/DDBJ databases">
        <authorList>
            <person name="Anvar S.Y."/>
        </authorList>
    </citation>
    <scope>NUCLEOTIDE SEQUENCE [LARGE SCALE GENOMIC DNA]</scope>
</reference>
<keyword evidence="2 4" id="KW-0808">Transferase</keyword>
<organism evidence="4 7">
    <name type="scientific">Helicobacter typhlonius</name>
    <dbReference type="NCBI Taxonomy" id="76936"/>
    <lineage>
        <taxon>Bacteria</taxon>
        <taxon>Pseudomonadati</taxon>
        <taxon>Campylobacterota</taxon>
        <taxon>Epsilonproteobacteria</taxon>
        <taxon>Campylobacterales</taxon>
        <taxon>Helicobacteraceae</taxon>
        <taxon>Helicobacter</taxon>
    </lineage>
</organism>
<dbReference type="InterPro" id="IPR001173">
    <property type="entry name" value="Glyco_trans_2-like"/>
</dbReference>
<dbReference type="STRING" id="76936.BN2458_PEG0213"/>
<dbReference type="SUPFAM" id="SSF53448">
    <property type="entry name" value="Nucleotide-diphospho-sugar transferases"/>
    <property type="match status" value="1"/>
</dbReference>
<keyword evidence="6" id="KW-1185">Reference proteome</keyword>
<protein>
    <submittedName>
        <fullName evidence="4">Beta-1,3-galactosyltransferase / Beta-1,4-galactosyltransferase</fullName>
    </submittedName>
    <submittedName>
        <fullName evidence="5">Glycosyltransferase</fullName>
    </submittedName>
</protein>
<evidence type="ECO:0000313" key="7">
    <source>
        <dbReference type="Proteomes" id="UP000064525"/>
    </source>
</evidence>
<gene>
    <name evidence="4" type="ORF">BN2458_PEG0213</name>
    <name evidence="5" type="ORF">LS75_006475</name>
</gene>
<dbReference type="CDD" id="cd00761">
    <property type="entry name" value="Glyco_tranf_GTA_type"/>
    <property type="match status" value="1"/>
</dbReference>
<dbReference type="GO" id="GO:0016758">
    <property type="term" value="F:hexosyltransferase activity"/>
    <property type="evidence" value="ECO:0007669"/>
    <property type="project" value="UniProtKB-ARBA"/>
</dbReference>
<dbReference type="Proteomes" id="UP000029925">
    <property type="component" value="Unassembled WGS sequence"/>
</dbReference>
<evidence type="ECO:0000313" key="5">
    <source>
        <dbReference type="EMBL" id="TLD78415.1"/>
    </source>
</evidence>
<evidence type="ECO:0000256" key="1">
    <source>
        <dbReference type="ARBA" id="ARBA00022676"/>
    </source>
</evidence>
<evidence type="ECO:0000313" key="4">
    <source>
        <dbReference type="EMBL" id="CUU39100.1"/>
    </source>
</evidence>
<dbReference type="OrthoDB" id="5372349at2"/>
<name>A0A0S4PSU2_9HELI</name>
<dbReference type="KEGG" id="hty:BN2458_PEG0213"/>
<reference evidence="4" key="3">
    <citation type="submission" date="2015-11" db="EMBL/GenBank/DDBJ databases">
        <authorList>
            <person name="Zhang Y."/>
            <person name="Guo Z."/>
        </authorList>
    </citation>
    <scope>NUCLEOTIDE SEQUENCE</scope>
    <source>
        <strain evidence="4">1</strain>
    </source>
</reference>